<reference evidence="2 4" key="1">
    <citation type="journal article" date="2013" name="Curr. Biol.">
        <title>Shared signatures of parasitism and phylogenomics unite Cryptomycota and microsporidia.</title>
        <authorList>
            <person name="James T.Y."/>
            <person name="Pelin A."/>
            <person name="Bonen L."/>
            <person name="Ahrendt S."/>
            <person name="Sain D."/>
            <person name="Corradi N."/>
            <person name="Stajich J.E."/>
        </authorList>
    </citation>
    <scope>NUCLEOTIDE SEQUENCE [LARGE SCALE GENOMIC DNA]</scope>
    <source>
        <strain evidence="2 4">CSF55</strain>
        <strain evidence="2 4">CSF55</strain>
    </source>
</reference>
<dbReference type="Proteomes" id="UP000281549">
    <property type="component" value="Unassembled WGS sequence"/>
</dbReference>
<evidence type="ECO:0000313" key="3">
    <source>
        <dbReference type="EMBL" id="RKP17787.1"/>
    </source>
</evidence>
<dbReference type="EMBL" id="ML005677">
    <property type="protein sequence ID" value="RKP17787.1"/>
    <property type="molecule type" value="Genomic_DNA"/>
</dbReference>
<reference evidence="3" key="3">
    <citation type="submission" date="2018-08" db="EMBL/GenBank/DDBJ databases">
        <title>Leveraging single-cell genomics to expand the Fungal Tree of Life.</title>
        <authorList>
            <consortium name="DOE Joint Genome Institute"/>
            <person name="Ahrendt S.R."/>
            <person name="Quandt C.A."/>
            <person name="Ciobanu D."/>
            <person name="Clum A."/>
            <person name="Salamov A."/>
            <person name="Andreopoulos B."/>
            <person name="Cheng J.-F."/>
            <person name="Woyke T."/>
            <person name="Pelin A."/>
            <person name="Henrissat B."/>
            <person name="Reynolds N."/>
            <person name="Benny G.L."/>
            <person name="Smith M.E."/>
            <person name="James T.Y."/>
            <person name="Grigoriev I.V."/>
        </authorList>
    </citation>
    <scope>NUCLEOTIDE SEQUENCE</scope>
    <source>
        <strain evidence="3">CSF55</strain>
    </source>
</reference>
<dbReference type="Proteomes" id="UP000030755">
    <property type="component" value="Unassembled WGS sequence"/>
</dbReference>
<evidence type="ECO:0000256" key="1">
    <source>
        <dbReference type="SAM" id="Phobius"/>
    </source>
</evidence>
<dbReference type="EMBL" id="KE561265">
    <property type="protein sequence ID" value="EPZ31279.1"/>
    <property type="molecule type" value="Genomic_DNA"/>
</dbReference>
<keyword evidence="1" id="KW-0812">Transmembrane</keyword>
<evidence type="ECO:0000313" key="2">
    <source>
        <dbReference type="EMBL" id="EPZ31279.1"/>
    </source>
</evidence>
<gene>
    <name evidence="2" type="ORF">O9G_000924</name>
    <name evidence="3" type="ORF">ROZALSC1DRAFT_30445</name>
</gene>
<keyword evidence="1" id="KW-1133">Transmembrane helix</keyword>
<dbReference type="HOGENOM" id="CLU_2470371_0_0_1"/>
<name>A0A075ANC0_ROZAC</name>
<reference evidence="5" key="2">
    <citation type="journal article" date="2018" name="Nat. Microbiol.">
        <title>Leveraging single-cell genomics to expand the fungal tree of life.</title>
        <authorList>
            <person name="Ahrendt S.R."/>
            <person name="Quandt C.A."/>
            <person name="Ciobanu D."/>
            <person name="Clum A."/>
            <person name="Salamov A."/>
            <person name="Andreopoulos B."/>
            <person name="Cheng J.F."/>
            <person name="Woyke T."/>
            <person name="Pelin A."/>
            <person name="Henrissat B."/>
            <person name="Reynolds N.K."/>
            <person name="Benny G.L."/>
            <person name="Smith M.E."/>
            <person name="James T.Y."/>
            <person name="Grigoriev I.V."/>
        </authorList>
    </citation>
    <scope>NUCLEOTIDE SEQUENCE [LARGE SCALE GENOMIC DNA]</scope>
    <source>
        <strain evidence="5">CSF55</strain>
    </source>
</reference>
<keyword evidence="1" id="KW-0472">Membrane</keyword>
<accession>A0A075ANC0</accession>
<keyword evidence="4" id="KW-1185">Reference proteome</keyword>
<organism evidence="2 4">
    <name type="scientific">Rozella allomycis (strain CSF55)</name>
    <dbReference type="NCBI Taxonomy" id="988480"/>
    <lineage>
        <taxon>Eukaryota</taxon>
        <taxon>Fungi</taxon>
        <taxon>Fungi incertae sedis</taxon>
        <taxon>Cryptomycota</taxon>
        <taxon>Cryptomycota incertae sedis</taxon>
        <taxon>Rozella</taxon>
    </lineage>
</organism>
<sequence>MAPNIDILPNFAPNKFASDILLTTVVAFYCIRGIMVVKKPYHTHHPSSHSTLRNPSHFAHDRKTAGKMLHKATYDVRRAHQETNREKN</sequence>
<feature type="transmembrane region" description="Helical" evidence="1">
    <location>
        <begin position="20"/>
        <end position="37"/>
    </location>
</feature>
<dbReference type="AlphaFoldDB" id="A0A075ANC0"/>
<evidence type="ECO:0000313" key="5">
    <source>
        <dbReference type="Proteomes" id="UP000281549"/>
    </source>
</evidence>
<protein>
    <submittedName>
        <fullName evidence="2">Uncharacterized protein</fullName>
    </submittedName>
</protein>
<proteinExistence type="predicted"/>
<evidence type="ECO:0000313" key="4">
    <source>
        <dbReference type="Proteomes" id="UP000030755"/>
    </source>
</evidence>